<dbReference type="OrthoDB" id="269822at2759"/>
<sequence length="139" mass="15741">AKPFVELNSRQLSRIYPAGLRTDSSNYSPIDMWNTGCQIVALNFQTPGQERDLNQGKFLDNGFSGYNLKPKFLREKKISFDPKNVERGVWLNRKKLHVMLPKSSKMKVKSVVDPLVVVEVFGVSEDNDSKATEHITNNG</sequence>
<organism evidence="3 4">
    <name type="scientific">Scyliorhinus torazame</name>
    <name type="common">Cloudy catshark</name>
    <name type="synonym">Catulus torazame</name>
    <dbReference type="NCBI Taxonomy" id="75743"/>
    <lineage>
        <taxon>Eukaryota</taxon>
        <taxon>Metazoa</taxon>
        <taxon>Chordata</taxon>
        <taxon>Craniata</taxon>
        <taxon>Vertebrata</taxon>
        <taxon>Chondrichthyes</taxon>
        <taxon>Elasmobranchii</taxon>
        <taxon>Galeomorphii</taxon>
        <taxon>Galeoidea</taxon>
        <taxon>Carcharhiniformes</taxon>
        <taxon>Scyliorhinidae</taxon>
        <taxon>Scyliorhinus</taxon>
    </lineage>
</organism>
<dbReference type="SMART" id="SM00149">
    <property type="entry name" value="PLCYc"/>
    <property type="match status" value="1"/>
</dbReference>
<keyword evidence="1" id="KW-0443">Lipid metabolism</keyword>
<comment type="caution">
    <text evidence="3">The sequence shown here is derived from an EMBL/GenBank/DDBJ whole genome shotgun (WGS) entry which is preliminary data.</text>
</comment>
<dbReference type="InterPro" id="IPR001711">
    <property type="entry name" value="PLipase_C_Pinositol-sp_Y"/>
</dbReference>
<protein>
    <recommendedName>
        <fullName evidence="1">Phosphoinositide phospholipase C</fullName>
        <ecNumber evidence="1">3.1.4.11</ecNumber>
    </recommendedName>
</protein>
<dbReference type="InterPro" id="IPR001192">
    <property type="entry name" value="PI-PLC_fam"/>
</dbReference>
<keyword evidence="1" id="KW-0442">Lipid degradation</keyword>
<evidence type="ECO:0000313" key="4">
    <source>
        <dbReference type="Proteomes" id="UP000288216"/>
    </source>
</evidence>
<dbReference type="EMBL" id="BFAA01070268">
    <property type="protein sequence ID" value="GCB84477.1"/>
    <property type="molecule type" value="Genomic_DNA"/>
</dbReference>
<accession>A0A401QGN8</accession>
<gene>
    <name evidence="3" type="ORF">scyTo_0025074</name>
</gene>
<feature type="domain" description="PI-PLC Y-box" evidence="2">
    <location>
        <begin position="4"/>
        <end position="74"/>
    </location>
</feature>
<proteinExistence type="predicted"/>
<feature type="non-terminal residue" evidence="3">
    <location>
        <position position="139"/>
    </location>
</feature>
<dbReference type="GO" id="GO:0004435">
    <property type="term" value="F:phosphatidylinositol-4,5-bisphosphate phospholipase C activity"/>
    <property type="evidence" value="ECO:0007669"/>
    <property type="project" value="UniProtKB-EC"/>
</dbReference>
<keyword evidence="4" id="KW-1185">Reference proteome</keyword>
<dbReference type="EC" id="3.1.4.11" evidence="1"/>
<evidence type="ECO:0000313" key="3">
    <source>
        <dbReference type="EMBL" id="GCB84477.1"/>
    </source>
</evidence>
<dbReference type="GO" id="GO:0005886">
    <property type="term" value="C:plasma membrane"/>
    <property type="evidence" value="ECO:0007669"/>
    <property type="project" value="TreeGrafter"/>
</dbReference>
<name>A0A401QGN8_SCYTO</name>
<dbReference type="AlphaFoldDB" id="A0A401QGN8"/>
<comment type="catalytic activity">
    <reaction evidence="1">
        <text>a 1,2-diacyl-sn-glycero-3-phospho-(1D-myo-inositol-4,5-bisphosphate) + H2O = 1D-myo-inositol 1,4,5-trisphosphate + a 1,2-diacyl-sn-glycerol + H(+)</text>
        <dbReference type="Rhea" id="RHEA:33179"/>
        <dbReference type="ChEBI" id="CHEBI:15377"/>
        <dbReference type="ChEBI" id="CHEBI:15378"/>
        <dbReference type="ChEBI" id="CHEBI:17815"/>
        <dbReference type="ChEBI" id="CHEBI:58456"/>
        <dbReference type="ChEBI" id="CHEBI:203600"/>
        <dbReference type="EC" id="3.1.4.11"/>
    </reaction>
</comment>
<dbReference type="GO" id="GO:0016042">
    <property type="term" value="P:lipid catabolic process"/>
    <property type="evidence" value="ECO:0007669"/>
    <property type="project" value="UniProtKB-KW"/>
</dbReference>
<dbReference type="SUPFAM" id="SSF51695">
    <property type="entry name" value="PLC-like phosphodiesterases"/>
    <property type="match status" value="1"/>
</dbReference>
<dbReference type="InterPro" id="IPR017946">
    <property type="entry name" value="PLC-like_Pdiesterase_TIM-brl"/>
</dbReference>
<reference evidence="3 4" key="1">
    <citation type="journal article" date="2018" name="Nat. Ecol. Evol.">
        <title>Shark genomes provide insights into elasmobranch evolution and the origin of vertebrates.</title>
        <authorList>
            <person name="Hara Y"/>
            <person name="Yamaguchi K"/>
            <person name="Onimaru K"/>
            <person name="Kadota M"/>
            <person name="Koyanagi M"/>
            <person name="Keeley SD"/>
            <person name="Tatsumi K"/>
            <person name="Tanaka K"/>
            <person name="Motone F"/>
            <person name="Kageyama Y"/>
            <person name="Nozu R"/>
            <person name="Adachi N"/>
            <person name="Nishimura O"/>
            <person name="Nakagawa R"/>
            <person name="Tanegashima C"/>
            <person name="Kiyatake I"/>
            <person name="Matsumoto R"/>
            <person name="Murakumo K"/>
            <person name="Nishida K"/>
            <person name="Terakita A"/>
            <person name="Kuratani S"/>
            <person name="Sato K"/>
            <person name="Hyodo S Kuraku.S."/>
        </authorList>
    </citation>
    <scope>NUCLEOTIDE SEQUENCE [LARGE SCALE GENOMIC DNA]</scope>
</reference>
<dbReference type="GO" id="GO:0035556">
    <property type="term" value="P:intracellular signal transduction"/>
    <property type="evidence" value="ECO:0007669"/>
    <property type="project" value="InterPro"/>
</dbReference>
<dbReference type="PANTHER" id="PTHR10336">
    <property type="entry name" value="PHOSPHOINOSITIDE-SPECIFIC PHOSPHOLIPASE C FAMILY PROTEIN"/>
    <property type="match status" value="1"/>
</dbReference>
<keyword evidence="1" id="KW-0378">Hydrolase</keyword>
<dbReference type="PROSITE" id="PS50008">
    <property type="entry name" value="PIPLC_Y_DOMAIN"/>
    <property type="match status" value="1"/>
</dbReference>
<dbReference type="Proteomes" id="UP000288216">
    <property type="component" value="Unassembled WGS sequence"/>
</dbReference>
<dbReference type="Pfam" id="PF00387">
    <property type="entry name" value="PI-PLC-Y"/>
    <property type="match status" value="1"/>
</dbReference>
<dbReference type="Gene3D" id="3.20.20.190">
    <property type="entry name" value="Phosphatidylinositol (PI) phosphodiesterase"/>
    <property type="match status" value="1"/>
</dbReference>
<dbReference type="STRING" id="75743.A0A401QGN8"/>
<feature type="non-terminal residue" evidence="3">
    <location>
        <position position="1"/>
    </location>
</feature>
<evidence type="ECO:0000259" key="2">
    <source>
        <dbReference type="PROSITE" id="PS50008"/>
    </source>
</evidence>
<evidence type="ECO:0000256" key="1">
    <source>
        <dbReference type="RuleBase" id="RU361133"/>
    </source>
</evidence>
<dbReference type="PRINTS" id="PR00390">
    <property type="entry name" value="PHPHLIPASEC"/>
</dbReference>
<dbReference type="PANTHER" id="PTHR10336:SF210">
    <property type="entry name" value="1-PHOSPHATIDYLINOSITOL 4,5-BISPHOSPHATE PHOSPHODIESTERASE DELTA-1"/>
    <property type="match status" value="1"/>
</dbReference>